<dbReference type="CDD" id="cd11615">
    <property type="entry name" value="SAF_NeuB_like"/>
    <property type="match status" value="1"/>
</dbReference>
<dbReference type="Gene3D" id="3.90.1210.10">
    <property type="entry name" value="Antifreeze-like/N-acetylneuraminic acid synthase C-terminal domain"/>
    <property type="match status" value="1"/>
</dbReference>
<dbReference type="SUPFAM" id="SSF51269">
    <property type="entry name" value="AFP III-like domain"/>
    <property type="match status" value="1"/>
</dbReference>
<evidence type="ECO:0000313" key="2">
    <source>
        <dbReference type="EMBL" id="QHT73774.1"/>
    </source>
</evidence>
<dbReference type="GO" id="GO:0047444">
    <property type="term" value="F:N-acylneuraminate-9-phosphate synthase activity"/>
    <property type="evidence" value="ECO:0007669"/>
    <property type="project" value="TreeGrafter"/>
</dbReference>
<dbReference type="InterPro" id="IPR013132">
    <property type="entry name" value="PseI/NeuA/B-like_N"/>
</dbReference>
<dbReference type="PROSITE" id="PS50844">
    <property type="entry name" value="AFP_LIKE"/>
    <property type="match status" value="1"/>
</dbReference>
<dbReference type="InterPro" id="IPR036732">
    <property type="entry name" value="AFP_Neu5c_C_sf"/>
</dbReference>
<dbReference type="NCBIfam" id="TIGR03586">
    <property type="entry name" value="PseI"/>
    <property type="match status" value="1"/>
</dbReference>
<dbReference type="PANTHER" id="PTHR42966:SF2">
    <property type="entry name" value="PSEUDAMINIC ACID SYNTHASE"/>
    <property type="match status" value="1"/>
</dbReference>
<dbReference type="EMBL" id="MN739832">
    <property type="protein sequence ID" value="QHT73774.1"/>
    <property type="molecule type" value="Genomic_DNA"/>
</dbReference>
<dbReference type="InterPro" id="IPR013785">
    <property type="entry name" value="Aldolase_TIM"/>
</dbReference>
<accession>A0A6C0GZN9</accession>
<reference evidence="2" key="1">
    <citation type="journal article" date="2020" name="Nature">
        <title>Giant virus diversity and host interactions through global metagenomics.</title>
        <authorList>
            <person name="Schulz F."/>
            <person name="Roux S."/>
            <person name="Paez-Espino D."/>
            <person name="Jungbluth S."/>
            <person name="Walsh D.A."/>
            <person name="Denef V.J."/>
            <person name="McMahon K.D."/>
            <person name="Konstantinidis K.T."/>
            <person name="Eloe-Fadrosh E.A."/>
            <person name="Kyrpides N.C."/>
            <person name="Woyke T."/>
        </authorList>
    </citation>
    <scope>NUCLEOTIDE SEQUENCE</scope>
    <source>
        <strain evidence="2">GVMAG-M-3300023179-4</strain>
    </source>
</reference>
<dbReference type="Pfam" id="PF08666">
    <property type="entry name" value="SAF"/>
    <property type="match status" value="1"/>
</dbReference>
<dbReference type="InterPro" id="IPR013974">
    <property type="entry name" value="SAF"/>
</dbReference>
<organism evidence="2">
    <name type="scientific">viral metagenome</name>
    <dbReference type="NCBI Taxonomy" id="1070528"/>
    <lineage>
        <taxon>unclassified sequences</taxon>
        <taxon>metagenomes</taxon>
        <taxon>organismal metagenomes</taxon>
    </lineage>
</organism>
<dbReference type="InterPro" id="IPR020030">
    <property type="entry name" value="Pseudaminic_synth_PseI"/>
</dbReference>
<dbReference type="SMART" id="SM00858">
    <property type="entry name" value="SAF"/>
    <property type="match status" value="1"/>
</dbReference>
<dbReference type="InterPro" id="IPR057736">
    <property type="entry name" value="SAF_PseI/NeuA/NeuB"/>
</dbReference>
<feature type="domain" description="AFP-like" evidence="1">
    <location>
        <begin position="286"/>
        <end position="343"/>
    </location>
</feature>
<dbReference type="Gene3D" id="3.20.20.70">
    <property type="entry name" value="Aldolase class I"/>
    <property type="match status" value="1"/>
</dbReference>
<protein>
    <recommendedName>
        <fullName evidence="1">AFP-like domain-containing protein</fullName>
    </recommendedName>
</protein>
<dbReference type="SUPFAM" id="SSF51569">
    <property type="entry name" value="Aldolase"/>
    <property type="match status" value="1"/>
</dbReference>
<evidence type="ECO:0000259" key="1">
    <source>
        <dbReference type="PROSITE" id="PS50844"/>
    </source>
</evidence>
<dbReference type="InterPro" id="IPR006190">
    <property type="entry name" value="SAF_AFP_Neu5Ac"/>
</dbReference>
<dbReference type="GO" id="GO:0016051">
    <property type="term" value="P:carbohydrate biosynthetic process"/>
    <property type="evidence" value="ECO:0007669"/>
    <property type="project" value="InterPro"/>
</dbReference>
<proteinExistence type="predicted"/>
<dbReference type="Pfam" id="PF03102">
    <property type="entry name" value="NeuB"/>
    <property type="match status" value="1"/>
</dbReference>
<name>A0A6C0GZN9_9ZZZZ</name>
<dbReference type="InterPro" id="IPR051690">
    <property type="entry name" value="PseI-like"/>
</dbReference>
<dbReference type="AlphaFoldDB" id="A0A6C0GZN9"/>
<dbReference type="PANTHER" id="PTHR42966">
    <property type="entry name" value="N-ACETYLNEURAMINATE SYNTHASE"/>
    <property type="match status" value="1"/>
</dbReference>
<sequence>MNNFFNKDKTYIIAELSANHNQDLNTALKLVEEAAKTGANAIKLQTYTADTITIDCKSDLFKIKGTHLWDDQYLYDLYKKAYTPWEWHPILFNKAKELGLDYFSSPFDTTAVDFLESLNVSCYKIASCEITDHILIKKIGETKKPVIISSGMASKQELQEAVDTLRKYGTTVICMLKCTAEYPASPSDANLLTIRDMMESFNVVGGLSDHTLGIEVPIASVCMGAKVIEKHFTLSRDSGSPDDAFSLTPTEFKQMVDSIRIVETTLGKVIYGGVKGESSTKNFRRSLFFVKDLKEGDIIDETNVKSIRPSYGIHTKHYWDILGKKVNQDIKFGTPVSFDLIIL</sequence>